<sequence>MVDKAFWRSIALNQFQVPAGYSVEQLTPELLSLLGDPDPELRDYYIYSTLENWIQEGLYTHTQLRSMVMQLAENMRHDMGKQGDDTVLLRSFSALTLSDILKYDNSHPFLARSEVHGILEQAISYLVSEQDLRGYVTGKGWLHALAHAGDLLGVLARNRHLGDTELKRMMAALAERVTLPTDYGYMTLEEERLALVVIAALTRDILSPTFWSWWGRQMAQVEERMHWENTVRFAQPPDINAYHNTKLFLHALYFQLTIAGYKMRGVPELVETIRQTLNRLDPGFFSADVIKILDPDIRTENLT</sequence>
<evidence type="ECO:0000313" key="1">
    <source>
        <dbReference type="EMBL" id="GLV53515.1"/>
    </source>
</evidence>
<dbReference type="RefSeq" id="WP_338247194.1">
    <property type="nucleotide sequence ID" value="NZ_BSRI01000001.1"/>
</dbReference>
<gene>
    <name evidence="1" type="ORF">KDH_03680</name>
</gene>
<comment type="caution">
    <text evidence="1">The sequence shown here is derived from an EMBL/GenBank/DDBJ whole genome shotgun (WGS) entry which is preliminary data.</text>
</comment>
<name>A0ABQ6FHJ6_9CHLR</name>
<proteinExistence type="predicted"/>
<dbReference type="Pfam" id="PF10978">
    <property type="entry name" value="DUF2785"/>
    <property type="match status" value="1"/>
</dbReference>
<dbReference type="EMBL" id="BSRI01000001">
    <property type="protein sequence ID" value="GLV53515.1"/>
    <property type="molecule type" value="Genomic_DNA"/>
</dbReference>
<evidence type="ECO:0000313" key="2">
    <source>
        <dbReference type="Proteomes" id="UP001344906"/>
    </source>
</evidence>
<evidence type="ECO:0008006" key="3">
    <source>
        <dbReference type="Google" id="ProtNLM"/>
    </source>
</evidence>
<protein>
    <recommendedName>
        <fullName evidence="3">DUF2785 domain-containing protein</fullName>
    </recommendedName>
</protein>
<dbReference type="InterPro" id="IPR021247">
    <property type="entry name" value="DUF2785"/>
</dbReference>
<accession>A0ABQ6FHJ6</accession>
<keyword evidence="2" id="KW-1185">Reference proteome</keyword>
<dbReference type="Proteomes" id="UP001344906">
    <property type="component" value="Unassembled WGS sequence"/>
</dbReference>
<organism evidence="1 2">
    <name type="scientific">Dictyobacter halimunensis</name>
    <dbReference type="NCBI Taxonomy" id="3026934"/>
    <lineage>
        <taxon>Bacteria</taxon>
        <taxon>Bacillati</taxon>
        <taxon>Chloroflexota</taxon>
        <taxon>Ktedonobacteria</taxon>
        <taxon>Ktedonobacterales</taxon>
        <taxon>Dictyobacteraceae</taxon>
        <taxon>Dictyobacter</taxon>
    </lineage>
</organism>
<reference evidence="1 2" key="1">
    <citation type="submission" date="2023-02" db="EMBL/GenBank/DDBJ databases">
        <title>Dictyobacter halimunensis sp. nov., a new member of the class Ktedonobacteria from forest soil in a geothermal area.</title>
        <authorList>
            <person name="Rachmania M.K."/>
            <person name="Ningsih F."/>
            <person name="Sakai Y."/>
            <person name="Yabe S."/>
            <person name="Yokota A."/>
            <person name="Sjamsuridzal W."/>
        </authorList>
    </citation>
    <scope>NUCLEOTIDE SEQUENCE [LARGE SCALE GENOMIC DNA]</scope>
    <source>
        <strain evidence="1 2">S3.2.2.5</strain>
    </source>
</reference>